<dbReference type="KEGG" id="vg:26516895"/>
<keyword evidence="2" id="KW-0081">Bacteriolytic enzyme</keyword>
<evidence type="ECO:0000256" key="2">
    <source>
        <dbReference type="ARBA" id="ARBA00022638"/>
    </source>
</evidence>
<dbReference type="GO" id="GO:0001897">
    <property type="term" value="P:symbiont-mediated cytolysis of host cell"/>
    <property type="evidence" value="ECO:0007669"/>
    <property type="project" value="UniProtKB-ARBA"/>
</dbReference>
<gene>
    <name evidence="4" type="ORF">GMA3_24</name>
</gene>
<evidence type="ECO:0000313" key="5">
    <source>
        <dbReference type="Proteomes" id="UP000204451"/>
    </source>
</evidence>
<dbReference type="InterPro" id="IPR002502">
    <property type="entry name" value="Amidase_domain"/>
</dbReference>
<organism evidence="4 5">
    <name type="scientific">Gordonia phage GMA3</name>
    <dbReference type="NCBI Taxonomy" id="1647284"/>
    <lineage>
        <taxon>Viruses</taxon>
        <taxon>Duplodnaviria</taxon>
        <taxon>Heunggongvirae</taxon>
        <taxon>Uroviricota</taxon>
        <taxon>Caudoviricetes</taxon>
        <taxon>Gamtrevirus</taxon>
        <taxon>Gamtrevirus GMA3</taxon>
    </lineage>
</organism>
<dbReference type="GO" id="GO:0008745">
    <property type="term" value="F:N-acetylmuramoyl-L-alanine amidase activity"/>
    <property type="evidence" value="ECO:0007669"/>
    <property type="project" value="InterPro"/>
</dbReference>
<dbReference type="SUPFAM" id="SSF55846">
    <property type="entry name" value="N-acetylmuramoyl-L-alanine amidase-like"/>
    <property type="match status" value="1"/>
</dbReference>
<feature type="domain" description="N-acetylmuramoyl-L-alanine amidase" evidence="3">
    <location>
        <begin position="45"/>
        <end position="168"/>
    </location>
</feature>
<dbReference type="OrthoDB" id="9719at10239"/>
<dbReference type="GO" id="GO:0042742">
    <property type="term" value="P:defense response to bacterium"/>
    <property type="evidence" value="ECO:0007669"/>
    <property type="project" value="UniProtKB-KW"/>
</dbReference>
<sequence length="216" mass="23214">MAYVNGPQMMRDIANMCHELFGTTIVYSNGWETRGNGQDWAYGGPKGFIDHHTAGGNNIYLDGNLITGVPGLSGPLCNFAGLYDGDLAVVAAYPANHAGASGGWDTAPLPVTGMFNREVLGIEMQYRGVEPMSPAQYQTLLAVNYCAAKVLNWPSFNRIKNHQGTSIQGKFDMGFAPGKTYDIAAIRRDIAAKGGTAGTDDKLWNDIQLQMMGTKG</sequence>
<dbReference type="Gene3D" id="3.40.80.10">
    <property type="entry name" value="Peptidoglycan recognition protein-like"/>
    <property type="match status" value="1"/>
</dbReference>
<dbReference type="GeneID" id="26516895"/>
<dbReference type="Pfam" id="PF01510">
    <property type="entry name" value="Amidase_2"/>
    <property type="match status" value="1"/>
</dbReference>
<protein>
    <recommendedName>
        <fullName evidence="3">N-acetylmuramoyl-L-alanine amidase domain-containing protein</fullName>
    </recommendedName>
</protein>
<evidence type="ECO:0000259" key="3">
    <source>
        <dbReference type="Pfam" id="PF01510"/>
    </source>
</evidence>
<reference evidence="4 5" key="1">
    <citation type="journal article" date="2015" name="PLoS ONE">
        <title>Lysis to Kill: Evaluation of the Lytic Abilities, and Genomics of Nine Bacteriophages Infective for Gordonia spp. and Their Potential Use in Activated Sludge Foam Biocontrol.</title>
        <authorList>
            <person name="Dyson Z.A."/>
            <person name="Tucci J."/>
            <person name="Seviour R.J."/>
            <person name="Petrovski S."/>
        </authorList>
    </citation>
    <scope>NUCLEOTIDE SEQUENCE [LARGE SCALE GENOMIC DNA]</scope>
</reference>
<dbReference type="RefSeq" id="YP_009188592.1">
    <property type="nucleotide sequence ID" value="NC_028668.1"/>
</dbReference>
<proteinExistence type="predicted"/>
<dbReference type="GO" id="GO:0009253">
    <property type="term" value="P:peptidoglycan catabolic process"/>
    <property type="evidence" value="ECO:0007669"/>
    <property type="project" value="InterPro"/>
</dbReference>
<evidence type="ECO:0000256" key="1">
    <source>
        <dbReference type="ARBA" id="ARBA00022529"/>
    </source>
</evidence>
<accession>A0A0K0NKI0</accession>
<keyword evidence="5" id="KW-1185">Reference proteome</keyword>
<evidence type="ECO:0000313" key="4">
    <source>
        <dbReference type="EMBL" id="AKL88201.1"/>
    </source>
</evidence>
<name>A0A0K0NKI0_9CAUD</name>
<dbReference type="EMBL" id="KR063279">
    <property type="protein sequence ID" value="AKL88201.1"/>
    <property type="molecule type" value="Genomic_DNA"/>
</dbReference>
<dbReference type="InterPro" id="IPR036505">
    <property type="entry name" value="Amidase/PGRP_sf"/>
</dbReference>
<dbReference type="Proteomes" id="UP000204451">
    <property type="component" value="Segment"/>
</dbReference>
<keyword evidence="1" id="KW-0929">Antimicrobial</keyword>